<name>A0A6A6VMY1_9PLEO</name>
<dbReference type="Pfam" id="PF00505">
    <property type="entry name" value="HMG_box"/>
    <property type="match status" value="1"/>
</dbReference>
<evidence type="ECO:0000313" key="5">
    <source>
        <dbReference type="EMBL" id="KAF2751156.1"/>
    </source>
</evidence>
<dbReference type="InterPro" id="IPR009071">
    <property type="entry name" value="HMG_box_dom"/>
</dbReference>
<feature type="domain" description="HMG box" evidence="4">
    <location>
        <begin position="123"/>
        <end position="198"/>
    </location>
</feature>
<feature type="DNA-binding region" description="HMG box" evidence="2">
    <location>
        <begin position="123"/>
        <end position="198"/>
    </location>
</feature>
<dbReference type="InterPro" id="IPR036910">
    <property type="entry name" value="HMG_box_dom_sf"/>
</dbReference>
<feature type="region of interest" description="Disordered" evidence="3">
    <location>
        <begin position="97"/>
        <end position="126"/>
    </location>
</feature>
<dbReference type="PANTHER" id="PTHR48112:SF22">
    <property type="entry name" value="MITOCHONDRIAL TRANSCRIPTION FACTOR A, ISOFORM B"/>
    <property type="match status" value="1"/>
</dbReference>
<feature type="compositionally biased region" description="Acidic residues" evidence="3">
    <location>
        <begin position="220"/>
        <end position="233"/>
    </location>
</feature>
<dbReference type="Proteomes" id="UP000799440">
    <property type="component" value="Unassembled WGS sequence"/>
</dbReference>
<dbReference type="Gene3D" id="1.10.30.10">
    <property type="entry name" value="High mobility group box domain"/>
    <property type="match status" value="1"/>
</dbReference>
<keyword evidence="6" id="KW-1185">Reference proteome</keyword>
<proteinExistence type="predicted"/>
<sequence>MARQKKEDTSELLVSVEQFTRTRDSVIMSLTNLQAGLTHVQNGLTELLRAYVQHTTSILAGGSESVENLQLPPHLQAHAAAAVEAAQSAGNAMAAAIGPVAPSVPEKKKRKRAEKKERDPNAPKKPLTAAFLFAQQARPIVRRDLEEALGPDQKLEPNAVNLEVNKRWNEMPEADKEKWRASYRESMEQYKQDLATYVASKGDSAAAIVEEDLDIHMHDDEEPTSDAENDAEAEAGALDSDATSCLLEAACLSRDQLLRSHRL</sequence>
<evidence type="ECO:0000313" key="6">
    <source>
        <dbReference type="Proteomes" id="UP000799440"/>
    </source>
</evidence>
<organism evidence="5 6">
    <name type="scientific">Sporormia fimetaria CBS 119925</name>
    <dbReference type="NCBI Taxonomy" id="1340428"/>
    <lineage>
        <taxon>Eukaryota</taxon>
        <taxon>Fungi</taxon>
        <taxon>Dikarya</taxon>
        <taxon>Ascomycota</taxon>
        <taxon>Pezizomycotina</taxon>
        <taxon>Dothideomycetes</taxon>
        <taxon>Pleosporomycetidae</taxon>
        <taxon>Pleosporales</taxon>
        <taxon>Sporormiaceae</taxon>
        <taxon>Sporormia</taxon>
    </lineage>
</organism>
<dbReference type="OrthoDB" id="5550281at2759"/>
<dbReference type="PROSITE" id="PS50118">
    <property type="entry name" value="HMG_BOX_2"/>
    <property type="match status" value="1"/>
</dbReference>
<reference evidence="5" key="1">
    <citation type="journal article" date="2020" name="Stud. Mycol.">
        <title>101 Dothideomycetes genomes: a test case for predicting lifestyles and emergence of pathogens.</title>
        <authorList>
            <person name="Haridas S."/>
            <person name="Albert R."/>
            <person name="Binder M."/>
            <person name="Bloem J."/>
            <person name="Labutti K."/>
            <person name="Salamov A."/>
            <person name="Andreopoulos B."/>
            <person name="Baker S."/>
            <person name="Barry K."/>
            <person name="Bills G."/>
            <person name="Bluhm B."/>
            <person name="Cannon C."/>
            <person name="Castanera R."/>
            <person name="Culley D."/>
            <person name="Daum C."/>
            <person name="Ezra D."/>
            <person name="Gonzalez J."/>
            <person name="Henrissat B."/>
            <person name="Kuo A."/>
            <person name="Liang C."/>
            <person name="Lipzen A."/>
            <person name="Lutzoni F."/>
            <person name="Magnuson J."/>
            <person name="Mondo S."/>
            <person name="Nolan M."/>
            <person name="Ohm R."/>
            <person name="Pangilinan J."/>
            <person name="Park H.-J."/>
            <person name="Ramirez L."/>
            <person name="Alfaro M."/>
            <person name="Sun H."/>
            <person name="Tritt A."/>
            <person name="Yoshinaga Y."/>
            <person name="Zwiers L.-H."/>
            <person name="Turgeon B."/>
            <person name="Goodwin S."/>
            <person name="Spatafora J."/>
            <person name="Crous P."/>
            <person name="Grigoriev I."/>
        </authorList>
    </citation>
    <scope>NUCLEOTIDE SEQUENCE</scope>
    <source>
        <strain evidence="5">CBS 119925</strain>
    </source>
</reference>
<dbReference type="SUPFAM" id="SSF47095">
    <property type="entry name" value="HMG-box"/>
    <property type="match status" value="1"/>
</dbReference>
<dbReference type="EMBL" id="MU006562">
    <property type="protein sequence ID" value="KAF2751156.1"/>
    <property type="molecule type" value="Genomic_DNA"/>
</dbReference>
<gene>
    <name evidence="5" type="ORF">M011DRAFT_103105</name>
</gene>
<dbReference type="SMART" id="SM00398">
    <property type="entry name" value="HMG"/>
    <property type="match status" value="1"/>
</dbReference>
<evidence type="ECO:0000256" key="1">
    <source>
        <dbReference type="ARBA" id="ARBA00023125"/>
    </source>
</evidence>
<evidence type="ECO:0000256" key="2">
    <source>
        <dbReference type="PROSITE-ProRule" id="PRU00267"/>
    </source>
</evidence>
<feature type="region of interest" description="Disordered" evidence="3">
    <location>
        <begin position="216"/>
        <end position="237"/>
    </location>
</feature>
<dbReference type="GO" id="GO:0005634">
    <property type="term" value="C:nucleus"/>
    <property type="evidence" value="ECO:0007669"/>
    <property type="project" value="UniProtKB-UniRule"/>
</dbReference>
<keyword evidence="2" id="KW-0539">Nucleus</keyword>
<accession>A0A6A6VMY1</accession>
<dbReference type="PANTHER" id="PTHR48112">
    <property type="entry name" value="HIGH MOBILITY GROUP PROTEIN DSP1"/>
    <property type="match status" value="1"/>
</dbReference>
<keyword evidence="1 2" id="KW-0238">DNA-binding</keyword>
<dbReference type="GO" id="GO:0003677">
    <property type="term" value="F:DNA binding"/>
    <property type="evidence" value="ECO:0007669"/>
    <property type="project" value="UniProtKB-UniRule"/>
</dbReference>
<protein>
    <recommendedName>
        <fullName evidence="4">HMG box domain-containing protein</fullName>
    </recommendedName>
</protein>
<evidence type="ECO:0000259" key="4">
    <source>
        <dbReference type="PROSITE" id="PS50118"/>
    </source>
</evidence>
<dbReference type="AlphaFoldDB" id="A0A6A6VMY1"/>
<evidence type="ECO:0000256" key="3">
    <source>
        <dbReference type="SAM" id="MobiDB-lite"/>
    </source>
</evidence>
<dbReference type="InterPro" id="IPR050342">
    <property type="entry name" value="HMGB"/>
</dbReference>